<dbReference type="GeneID" id="30026680"/>
<dbReference type="RefSeq" id="XP_018713679.1">
    <property type="nucleotide sequence ID" value="XM_018853704.1"/>
</dbReference>
<comment type="caution">
    <text evidence="2">The sequence shown here is derived from an EMBL/GenBank/DDBJ whole genome shotgun (WGS) entry which is preliminary data.</text>
</comment>
<feature type="compositionally biased region" description="Basic residues" evidence="1">
    <location>
        <begin position="20"/>
        <end position="43"/>
    </location>
</feature>
<evidence type="ECO:0000313" key="2">
    <source>
        <dbReference type="EMBL" id="OBA23198.1"/>
    </source>
</evidence>
<reference evidence="2 3" key="1">
    <citation type="submission" date="2016-05" db="EMBL/GenBank/DDBJ databases">
        <title>Comparative genomics of biotechnologically important yeasts.</title>
        <authorList>
            <consortium name="DOE Joint Genome Institute"/>
            <person name="Riley R."/>
            <person name="Haridas S."/>
            <person name="Wolfe K.H."/>
            <person name="Lopes M.R."/>
            <person name="Hittinger C.T."/>
            <person name="Goker M."/>
            <person name="Salamov A."/>
            <person name="Wisecaver J."/>
            <person name="Long T.M."/>
            <person name="Aerts A.L."/>
            <person name="Barry K."/>
            <person name="Choi C."/>
            <person name="Clum A."/>
            <person name="Coughlan A.Y."/>
            <person name="Deshpande S."/>
            <person name="Douglass A.P."/>
            <person name="Hanson S.J."/>
            <person name="Klenk H.-P."/>
            <person name="LaButti K."/>
            <person name="Lapidus A."/>
            <person name="Lindquist E."/>
            <person name="Lipzen A."/>
            <person name="Meier-kolthoff J.P."/>
            <person name="Ohm R.A."/>
            <person name="Otillar R.P."/>
            <person name="Pangilinan J."/>
            <person name="Peng Y."/>
            <person name="Rokas A."/>
            <person name="Rosa C.A."/>
            <person name="Scheuner C."/>
            <person name="Sibirny A.A."/>
            <person name="Slot J.C."/>
            <person name="Stielow J.B."/>
            <person name="Sun H."/>
            <person name="Kurtzman C.P."/>
            <person name="Blackwell M."/>
            <person name="Grigoriev I.V."/>
            <person name="Jeffries T.W."/>
        </authorList>
    </citation>
    <scope>NUCLEOTIDE SEQUENCE [LARGE SCALE GENOMIC DNA]</scope>
    <source>
        <strain evidence="2 3">NRRL YB-4993</strain>
    </source>
</reference>
<proteinExistence type="predicted"/>
<gene>
    <name evidence="2" type="ORF">METBIDRAFT_101873</name>
</gene>
<accession>A0A1A0HH83</accession>
<keyword evidence="3" id="KW-1185">Reference proteome</keyword>
<evidence type="ECO:0000256" key="1">
    <source>
        <dbReference type="SAM" id="MobiDB-lite"/>
    </source>
</evidence>
<evidence type="ECO:0000313" key="3">
    <source>
        <dbReference type="Proteomes" id="UP000092555"/>
    </source>
</evidence>
<sequence>MESNEDQMEINLKPIGKQKDNRRRSKGNQKKIKRKSNGHKRKSNGTQMETKRKSEGIKRN</sequence>
<dbReference type="AlphaFoldDB" id="A0A1A0HH83"/>
<feature type="region of interest" description="Disordered" evidence="1">
    <location>
        <begin position="1"/>
        <end position="60"/>
    </location>
</feature>
<dbReference type="Proteomes" id="UP000092555">
    <property type="component" value="Unassembled WGS sequence"/>
</dbReference>
<feature type="compositionally biased region" description="Basic and acidic residues" evidence="1">
    <location>
        <begin position="49"/>
        <end position="60"/>
    </location>
</feature>
<organism evidence="2 3">
    <name type="scientific">Metschnikowia bicuspidata var. bicuspidata NRRL YB-4993</name>
    <dbReference type="NCBI Taxonomy" id="869754"/>
    <lineage>
        <taxon>Eukaryota</taxon>
        <taxon>Fungi</taxon>
        <taxon>Dikarya</taxon>
        <taxon>Ascomycota</taxon>
        <taxon>Saccharomycotina</taxon>
        <taxon>Pichiomycetes</taxon>
        <taxon>Metschnikowiaceae</taxon>
        <taxon>Metschnikowia</taxon>
    </lineage>
</organism>
<dbReference type="EMBL" id="LXTC01000001">
    <property type="protein sequence ID" value="OBA23198.1"/>
    <property type="molecule type" value="Genomic_DNA"/>
</dbReference>
<name>A0A1A0HH83_9ASCO</name>
<protein>
    <submittedName>
        <fullName evidence="2">Uncharacterized protein</fullName>
    </submittedName>
</protein>